<dbReference type="PANTHER" id="PTHR12980:SF0">
    <property type="entry name" value="CYTOCHROME B-C1 COMPLEX SUBUNIT 9"/>
    <property type="match status" value="1"/>
</dbReference>
<dbReference type="InterPro" id="IPR008027">
    <property type="entry name" value="QCR9"/>
</dbReference>
<sequence>MNQLQSFSSIYKTFFKRNAVFVGTIFAGAFVFQTVFDSAITSWYDNHNKGKLWKDVKARIAAGNGDDDDEDDD</sequence>
<keyword evidence="9 12" id="KW-0496">Mitochondrion</keyword>
<evidence type="ECO:0000256" key="9">
    <source>
        <dbReference type="ARBA" id="ARBA00023128"/>
    </source>
</evidence>
<gene>
    <name evidence="13" type="primary">QCR9</name>
    <name evidence="13" type="ORF">GRS66_007805</name>
</gene>
<keyword evidence="6 12" id="KW-0999">Mitochondrion inner membrane</keyword>
<organism evidence="13 14">
    <name type="scientific">Saccharomyces pastorianus</name>
    <name type="common">Lager yeast</name>
    <name type="synonym">Saccharomyces cerevisiae x Saccharomyces eubayanus</name>
    <dbReference type="NCBI Taxonomy" id="27292"/>
    <lineage>
        <taxon>Eukaryota</taxon>
        <taxon>Fungi</taxon>
        <taxon>Dikarya</taxon>
        <taxon>Ascomycota</taxon>
        <taxon>Saccharomycotina</taxon>
        <taxon>Saccharomycetes</taxon>
        <taxon>Saccharomycetales</taxon>
        <taxon>Saccharomycetaceae</taxon>
        <taxon>Saccharomyces</taxon>
    </lineage>
</organism>
<evidence type="ECO:0000256" key="6">
    <source>
        <dbReference type="ARBA" id="ARBA00022792"/>
    </source>
</evidence>
<evidence type="ECO:0000256" key="5">
    <source>
        <dbReference type="ARBA" id="ARBA00022692"/>
    </source>
</evidence>
<proteinExistence type="inferred from homology"/>
<dbReference type="OrthoDB" id="44067at2759"/>
<comment type="subunit">
    <text evidence="12">Component of the ubiquinol-cytochrome c oxidoreductase (cytochrome b-c1 complex, complex III, CIII), a multisubunit enzyme composed of 3 respiratory subunits cytochrome b, cytochrome c1 and Rieske protein, 2 core protein subunits, and additional low-molecular weight protein subunits.</text>
</comment>
<evidence type="ECO:0000256" key="7">
    <source>
        <dbReference type="ARBA" id="ARBA00022982"/>
    </source>
</evidence>
<dbReference type="AlphaFoldDB" id="A0A6C1E7E5"/>
<evidence type="ECO:0000256" key="11">
    <source>
        <dbReference type="ARBA" id="ARBA00044247"/>
    </source>
</evidence>
<dbReference type="Pfam" id="PF05365">
    <property type="entry name" value="UCR_UQCRX_QCR9"/>
    <property type="match status" value="1"/>
</dbReference>
<evidence type="ECO:0000256" key="12">
    <source>
        <dbReference type="RuleBase" id="RU368056"/>
    </source>
</evidence>
<keyword evidence="10 12" id="KW-0472">Membrane</keyword>
<comment type="subcellular location">
    <subcellularLocation>
        <location evidence="1 12">Mitochondrion inner membrane</location>
        <topology evidence="1 12">Single-pass membrane protein</topology>
    </subcellularLocation>
</comment>
<dbReference type="Proteomes" id="UP000501346">
    <property type="component" value="Chromosome SeVII-ScVII"/>
</dbReference>
<keyword evidence="3 12" id="KW-0813">Transport</keyword>
<protein>
    <recommendedName>
        <fullName evidence="11 12">Complex III subunit 9</fullName>
    </recommendedName>
</protein>
<evidence type="ECO:0000256" key="8">
    <source>
        <dbReference type="ARBA" id="ARBA00022989"/>
    </source>
</evidence>
<evidence type="ECO:0000256" key="2">
    <source>
        <dbReference type="ARBA" id="ARBA00007856"/>
    </source>
</evidence>
<dbReference type="EMBL" id="CP049004">
    <property type="protein sequence ID" value="QID85238.1"/>
    <property type="molecule type" value="Genomic_DNA"/>
</dbReference>
<dbReference type="GO" id="GO:0006122">
    <property type="term" value="P:mitochondrial electron transport, ubiquinol to cytochrome c"/>
    <property type="evidence" value="ECO:0007669"/>
    <property type="project" value="UniProtKB-UniRule"/>
</dbReference>
<evidence type="ECO:0000256" key="1">
    <source>
        <dbReference type="ARBA" id="ARBA00004434"/>
    </source>
</evidence>
<evidence type="ECO:0000256" key="3">
    <source>
        <dbReference type="ARBA" id="ARBA00022448"/>
    </source>
</evidence>
<keyword evidence="8 12" id="KW-1133">Transmembrane helix</keyword>
<dbReference type="GO" id="GO:0045275">
    <property type="term" value="C:respiratory chain complex III"/>
    <property type="evidence" value="ECO:0007669"/>
    <property type="project" value="UniProtKB-UniRule"/>
</dbReference>
<comment type="function">
    <text evidence="12">Component of the ubiquinol-cytochrome c oxidoreductase, a multisubunit transmembrane complex that is part of the mitochondrial electron transport chain which drives oxidative phosphorylation. The complex plays an important role in the uptake of multiple carbon sources present in different host niches.</text>
</comment>
<dbReference type="FunFam" id="1.20.5.260:FF:000001">
    <property type="entry name" value="Cytochrome b-c1 complex subunit 9"/>
    <property type="match status" value="1"/>
</dbReference>
<evidence type="ECO:0000256" key="4">
    <source>
        <dbReference type="ARBA" id="ARBA00022660"/>
    </source>
</evidence>
<feature type="transmembrane region" description="Helical" evidence="12">
    <location>
        <begin position="20"/>
        <end position="44"/>
    </location>
</feature>
<accession>A0A6C1E7E5</accession>
<dbReference type="InterPro" id="IPR036656">
    <property type="entry name" value="QCR9_sf"/>
</dbReference>
<keyword evidence="5 12" id="KW-0812">Transmembrane</keyword>
<dbReference type="PANTHER" id="PTHR12980">
    <property type="entry name" value="UBIQUINOL-CYTOCHROME C REDUCTASE COMPLEX, SUBUNIT X"/>
    <property type="match status" value="1"/>
</dbReference>
<keyword evidence="14" id="KW-1185">Reference proteome</keyword>
<reference evidence="13 14" key="1">
    <citation type="journal article" date="2019" name="BMC Genomics">
        <title>Chromosome level assembly and comparative genome analysis confirm lager-brewing yeasts originated from a single hybridization.</title>
        <authorList>
            <person name="Salazar A.N."/>
            <person name="Gorter de Vries A.R."/>
            <person name="van den Broek M."/>
            <person name="Brouwers N."/>
            <person name="de la Torre Cortes P."/>
            <person name="Kuijpers N.G.A."/>
            <person name="Daran J.G."/>
            <person name="Abeel T."/>
        </authorList>
    </citation>
    <scope>NUCLEOTIDE SEQUENCE [LARGE SCALE GENOMIC DNA]</scope>
    <source>
        <strain evidence="13 14">CBS 1483</strain>
    </source>
</reference>
<dbReference type="Gene3D" id="1.20.5.260">
    <property type="entry name" value="Cytochrome b-c1 complex subunit 9"/>
    <property type="match status" value="1"/>
</dbReference>
<dbReference type="GO" id="GO:0005743">
    <property type="term" value="C:mitochondrial inner membrane"/>
    <property type="evidence" value="ECO:0007669"/>
    <property type="project" value="UniProtKB-SubCell"/>
</dbReference>
<dbReference type="SUPFAM" id="SSF81514">
    <property type="entry name" value="Subunit X (non-heme 7 kDa protein) of cytochrome bc1 complex (Ubiquinol-cytochrome c reductase)"/>
    <property type="match status" value="1"/>
</dbReference>
<evidence type="ECO:0000313" key="13">
    <source>
        <dbReference type="EMBL" id="QID85238.1"/>
    </source>
</evidence>
<keyword evidence="4 12" id="KW-0679">Respiratory chain</keyword>
<keyword evidence="7 12" id="KW-0249">Electron transport</keyword>
<comment type="similarity">
    <text evidence="2 12">Belongs to the UQCR10/QCR9 family.</text>
</comment>
<evidence type="ECO:0000256" key="10">
    <source>
        <dbReference type="ARBA" id="ARBA00023136"/>
    </source>
</evidence>
<name>A0A6C1E7E5_SACPS</name>
<evidence type="ECO:0000313" key="14">
    <source>
        <dbReference type="Proteomes" id="UP000501346"/>
    </source>
</evidence>